<proteinExistence type="predicted"/>
<keyword evidence="5" id="KW-1185">Reference proteome</keyword>
<accession>A0ABV4U9F6</accession>
<feature type="transmembrane region" description="Helical" evidence="2">
    <location>
        <begin position="84"/>
        <end position="103"/>
    </location>
</feature>
<name>A0ABV4U9F6_9BACT</name>
<evidence type="ECO:0000256" key="1">
    <source>
        <dbReference type="SAM" id="MobiDB-lite"/>
    </source>
</evidence>
<dbReference type="InterPro" id="IPR002931">
    <property type="entry name" value="Transglutaminase-like"/>
</dbReference>
<dbReference type="InterPro" id="IPR025403">
    <property type="entry name" value="TgpA-like_C"/>
</dbReference>
<feature type="transmembrane region" description="Helical" evidence="2">
    <location>
        <begin position="123"/>
        <end position="152"/>
    </location>
</feature>
<dbReference type="EMBL" id="JBGUBD010000017">
    <property type="protein sequence ID" value="MFA9480226.1"/>
    <property type="molecule type" value="Genomic_DNA"/>
</dbReference>
<dbReference type="Pfam" id="PF01841">
    <property type="entry name" value="Transglut_core"/>
    <property type="match status" value="1"/>
</dbReference>
<keyword evidence="2" id="KW-0472">Membrane</keyword>
<protein>
    <submittedName>
        <fullName evidence="4">DUF3488 and DUF4129 domain-containing transglutaminase family protein</fullName>
    </submittedName>
</protein>
<keyword evidence="2" id="KW-0812">Transmembrane</keyword>
<feature type="transmembrane region" description="Helical" evidence="2">
    <location>
        <begin position="192"/>
        <end position="211"/>
    </location>
</feature>
<dbReference type="SUPFAM" id="SSF54001">
    <property type="entry name" value="Cysteine proteinases"/>
    <property type="match status" value="1"/>
</dbReference>
<dbReference type="Proteomes" id="UP001575105">
    <property type="component" value="Unassembled WGS sequence"/>
</dbReference>
<dbReference type="Gene3D" id="3.10.620.30">
    <property type="match status" value="1"/>
</dbReference>
<dbReference type="InterPro" id="IPR052901">
    <property type="entry name" value="Bact_TGase-like"/>
</dbReference>
<feature type="domain" description="Transglutaminase-like" evidence="3">
    <location>
        <begin position="491"/>
        <end position="563"/>
    </location>
</feature>
<feature type="transmembrane region" description="Helical" evidence="2">
    <location>
        <begin position="646"/>
        <end position="666"/>
    </location>
</feature>
<comment type="caution">
    <text evidence="4">The sequence shown here is derived from an EMBL/GenBank/DDBJ whole genome shotgun (WGS) entry which is preliminary data.</text>
</comment>
<reference evidence="4 5" key="1">
    <citation type="submission" date="2024-08" db="EMBL/GenBank/DDBJ databases">
        <title>Whole-genome sequencing of halo(alkali)philic microorganisms from hypersaline lakes.</title>
        <authorList>
            <person name="Sorokin D.Y."/>
            <person name="Merkel A.Y."/>
            <person name="Messina E."/>
            <person name="Yakimov M."/>
        </authorList>
    </citation>
    <scope>NUCLEOTIDE SEQUENCE [LARGE SCALE GENOMIC DNA]</scope>
    <source>
        <strain evidence="4 5">AB-hyl4</strain>
    </source>
</reference>
<dbReference type="Pfam" id="PF11992">
    <property type="entry name" value="TgpA_N"/>
    <property type="match status" value="1"/>
</dbReference>
<organism evidence="4 5">
    <name type="scientific">Natronomicrosphaera hydrolytica</name>
    <dbReference type="NCBI Taxonomy" id="3242702"/>
    <lineage>
        <taxon>Bacteria</taxon>
        <taxon>Pseudomonadati</taxon>
        <taxon>Planctomycetota</taxon>
        <taxon>Phycisphaerae</taxon>
        <taxon>Phycisphaerales</taxon>
        <taxon>Phycisphaeraceae</taxon>
        <taxon>Natronomicrosphaera</taxon>
    </lineage>
</organism>
<feature type="region of interest" description="Disordered" evidence="1">
    <location>
        <begin position="220"/>
        <end position="251"/>
    </location>
</feature>
<dbReference type="InterPro" id="IPR038765">
    <property type="entry name" value="Papain-like_cys_pep_sf"/>
</dbReference>
<dbReference type="InterPro" id="IPR021878">
    <property type="entry name" value="TgpA_N"/>
</dbReference>
<evidence type="ECO:0000259" key="3">
    <source>
        <dbReference type="SMART" id="SM00460"/>
    </source>
</evidence>
<evidence type="ECO:0000313" key="5">
    <source>
        <dbReference type="Proteomes" id="UP001575105"/>
    </source>
</evidence>
<dbReference type="RefSeq" id="WP_425347150.1">
    <property type="nucleotide sequence ID" value="NZ_JBGUBD010000017.1"/>
</dbReference>
<dbReference type="PANTHER" id="PTHR42736:SF1">
    <property type="entry name" value="PROTEIN-GLUTAMINE GAMMA-GLUTAMYLTRANSFERASE"/>
    <property type="match status" value="1"/>
</dbReference>
<sequence>MSLIYQFRRLAFAQVLLGIVAFCLAAQNPGMLLVAGSIGALAWYVTEGPNGRPLPRWVTNIGALAAVAWMLVELFAGEGGQQPVDMVVAMGHFTMWLQILLLYSEKTNREYAQVLVLSVLQMIAASVLSVSMVYGVILAAYCVLALVTVLLFHFKSTSDKVLEHNRAAATEPSKAIRPKPVVGRGHRWHFRFMTVAVGLMCTAVAVAVFVISPRADDTHNPITARDASGRTEAGFSQQVSTRSSPGSRGGREPVLNVRFYMHEMNIGGENRPPWLLRGAALDQYNQVTQAWSRSRSTNAHDFRLSLPSEGVTLVDLPENTPTIEAHVTLRQLGHNVLFTHHLPSFVQSSSLAAVGFNAVDQQLTSEDASGALVYTVAWPVAPQENVVERYREQVGRHASDSEMLRQARDSQLFESFDRDYARGWPVQRGRVTEYTQALLAEHGLSRDPEALHTDDDAAIARVLTDYFREGFTYKLTNPDVPDHQDPVIQFLFDHRSGHCELFASGLAAMARSIGMQARVVTGYVASEYNPVGGYYVVRQRNAHAWVEINTGPGQTWRTFDPTPPADLAEEHRPRAGWRMVLRQLYDHAEFAWIRSVVAFDQRSRQAVMDGIQHTIQGGDEAEGVNWLKEVGEFFRDLPDYWRLDRISWTIAGLIVVAIGICLAYLARLLVLRRQRLVALQLTALPRAKRRGLARRLRFYLTMLDMLERHGYHRPSWQSPFSFAQELAEANPMRFDPVVALTEIFYEIRFGHRELDGDRKRRISAHLKQLEHALVRTRG</sequence>
<dbReference type="Pfam" id="PF13559">
    <property type="entry name" value="DUF4129"/>
    <property type="match status" value="1"/>
</dbReference>
<feature type="transmembrane region" description="Helical" evidence="2">
    <location>
        <begin position="58"/>
        <end position="77"/>
    </location>
</feature>
<evidence type="ECO:0000256" key="2">
    <source>
        <dbReference type="SAM" id="Phobius"/>
    </source>
</evidence>
<gene>
    <name evidence="4" type="ORF">ACERK3_18290</name>
</gene>
<dbReference type="PANTHER" id="PTHR42736">
    <property type="entry name" value="PROTEIN-GLUTAMINE GAMMA-GLUTAMYLTRANSFERASE"/>
    <property type="match status" value="1"/>
</dbReference>
<evidence type="ECO:0000313" key="4">
    <source>
        <dbReference type="EMBL" id="MFA9480226.1"/>
    </source>
</evidence>
<keyword evidence="2" id="KW-1133">Transmembrane helix</keyword>
<dbReference type="SMART" id="SM00460">
    <property type="entry name" value="TGc"/>
    <property type="match status" value="1"/>
</dbReference>